<dbReference type="Proteomes" id="UP000249016">
    <property type="component" value="Unassembled WGS sequence"/>
</dbReference>
<evidence type="ECO:0000256" key="1">
    <source>
        <dbReference type="SAM" id="Phobius"/>
    </source>
</evidence>
<accession>A0A327NWV0</accession>
<dbReference type="EMBL" id="QLII01000001">
    <property type="protein sequence ID" value="RAI78506.1"/>
    <property type="molecule type" value="Genomic_DNA"/>
</dbReference>
<dbReference type="AlphaFoldDB" id="A0A327NWV0"/>
<keyword evidence="1" id="KW-0472">Membrane</keyword>
<organism evidence="2 3">
    <name type="scientific">Spirosoma telluris</name>
    <dbReference type="NCBI Taxonomy" id="2183553"/>
    <lineage>
        <taxon>Bacteria</taxon>
        <taxon>Pseudomonadati</taxon>
        <taxon>Bacteroidota</taxon>
        <taxon>Cytophagia</taxon>
        <taxon>Cytophagales</taxon>
        <taxon>Cytophagaceae</taxon>
        <taxon>Spirosoma</taxon>
    </lineage>
</organism>
<gene>
    <name evidence="2" type="ORF">HMF3257_18800</name>
</gene>
<keyword evidence="3" id="KW-1185">Reference proteome</keyword>
<keyword evidence="1" id="KW-1133">Transmembrane helix</keyword>
<reference evidence="2 3" key="1">
    <citation type="submission" date="2018-06" db="EMBL/GenBank/DDBJ databases">
        <title>Spirosoma sp. HMF3257 Genome sequencing and assembly.</title>
        <authorList>
            <person name="Kang H."/>
            <person name="Cha I."/>
            <person name="Kim H."/>
            <person name="Kang J."/>
            <person name="Joh K."/>
        </authorList>
    </citation>
    <scope>NUCLEOTIDE SEQUENCE [LARGE SCALE GENOMIC DNA]</scope>
    <source>
        <strain evidence="2 3">HMF3257</strain>
    </source>
</reference>
<evidence type="ECO:0000313" key="3">
    <source>
        <dbReference type="Proteomes" id="UP000249016"/>
    </source>
</evidence>
<sequence>MEERKVKYPFKTILEKYISEILVIFIGISISFFFDEWRENRKDDETVKKHLTVLRTNLVQDTLKLTVMINHGHKLVNSINKLTYFKFDSEIKDSISFHIDNAASYLVFKPNQMAYEEIKQTAHTNLIKNDSLKTSFLSYYTSTIPYCTEWCKIDETHTMTQLIPEMSIYFPVVIDSLNIISSKEKIKALKVKKLRNLLLANTIYKKETINTFVFTKKATINLLKRVDDELRK</sequence>
<protein>
    <submittedName>
        <fullName evidence="2">Uncharacterized protein</fullName>
    </submittedName>
</protein>
<proteinExistence type="predicted"/>
<name>A0A327NWV0_9BACT</name>
<feature type="transmembrane region" description="Helical" evidence="1">
    <location>
        <begin position="17"/>
        <end position="34"/>
    </location>
</feature>
<comment type="caution">
    <text evidence="2">The sequence shown here is derived from an EMBL/GenBank/DDBJ whole genome shotgun (WGS) entry which is preliminary data.</text>
</comment>
<keyword evidence="1" id="KW-0812">Transmembrane</keyword>
<dbReference type="OrthoDB" id="948894at2"/>
<evidence type="ECO:0000313" key="2">
    <source>
        <dbReference type="EMBL" id="RAI78506.1"/>
    </source>
</evidence>